<sequence length="402" mass="44394">MEEKWVEKATTTDQTAEVAAEEKALVRRIDLLLMPILWLMYLFSYADRTNIGNAKVAGMMDDLHLSSNEYSLALVIFFISYVVFEIPSNIILSKTRPSIYLPSIMISWGVVTCTMAFVKNYHALLAVRFILGVLEAGFAPGVMLILSSWYKKDEQARRFSIFYSAAVLSGAFGGIVAGAISGTLDGARGIAGWKWLFIVEGAATIACAALAAFILPDYPATTRQLSSRQREIAVQRLKDDSIVATAEDNPSISAIQAIRESLTNWRTWLLTLGYMAMGGSTTMSYFYPTLVSGLGYTAQKAQYMVVPIYSVAFVAVLVTGYLNDIYPHYRGLVIAGWLAISMSCSIVVCAVYNFTARYVLLNMANKGRDGGVQWAREELLLHLLATYPILFFVLAATFLTLH</sequence>
<proteinExistence type="predicted"/>
<gene>
    <name evidence="1" type="ORF">NQ176_g1443</name>
</gene>
<dbReference type="EMBL" id="JANJQO010000080">
    <property type="protein sequence ID" value="KAJ2982363.1"/>
    <property type="molecule type" value="Genomic_DNA"/>
</dbReference>
<evidence type="ECO:0000313" key="1">
    <source>
        <dbReference type="EMBL" id="KAJ2982363.1"/>
    </source>
</evidence>
<organism evidence="1 2">
    <name type="scientific">Zarea fungicola</name>
    <dbReference type="NCBI Taxonomy" id="93591"/>
    <lineage>
        <taxon>Eukaryota</taxon>
        <taxon>Fungi</taxon>
        <taxon>Dikarya</taxon>
        <taxon>Ascomycota</taxon>
        <taxon>Pezizomycotina</taxon>
        <taxon>Sordariomycetes</taxon>
        <taxon>Hypocreomycetidae</taxon>
        <taxon>Hypocreales</taxon>
        <taxon>Cordycipitaceae</taxon>
        <taxon>Zarea</taxon>
    </lineage>
</organism>
<dbReference type="Proteomes" id="UP001143910">
    <property type="component" value="Unassembled WGS sequence"/>
</dbReference>
<keyword evidence="2" id="KW-1185">Reference proteome</keyword>
<evidence type="ECO:0000313" key="2">
    <source>
        <dbReference type="Proteomes" id="UP001143910"/>
    </source>
</evidence>
<accession>A0ACC1NTA5</accession>
<comment type="caution">
    <text evidence="1">The sequence shown here is derived from an EMBL/GenBank/DDBJ whole genome shotgun (WGS) entry which is preliminary data.</text>
</comment>
<name>A0ACC1NTA5_9HYPO</name>
<reference evidence="1" key="1">
    <citation type="submission" date="2022-08" db="EMBL/GenBank/DDBJ databases">
        <title>Genome Sequence of Lecanicillium fungicola.</title>
        <authorList>
            <person name="Buettner E."/>
        </authorList>
    </citation>
    <scope>NUCLEOTIDE SEQUENCE</scope>
    <source>
        <strain evidence="1">Babe33</strain>
    </source>
</reference>
<protein>
    <submittedName>
        <fullName evidence="1">Uncharacterized protein</fullName>
    </submittedName>
</protein>